<dbReference type="EMBL" id="AQPF01000058">
    <property type="protein sequence ID" value="KAF0802946.1"/>
    <property type="molecule type" value="Genomic_DNA"/>
</dbReference>
<dbReference type="PANTHER" id="PTHR20974:SF0">
    <property type="entry name" value="UPF0585 PROTEIN CG18661"/>
    <property type="match status" value="1"/>
</dbReference>
<evidence type="ECO:0000313" key="2">
    <source>
        <dbReference type="Proteomes" id="UP000771797"/>
    </source>
</evidence>
<dbReference type="InterPro" id="IPR029063">
    <property type="entry name" value="SAM-dependent_MTases_sf"/>
</dbReference>
<evidence type="ECO:0000313" key="1">
    <source>
        <dbReference type="EMBL" id="KAF0802946.1"/>
    </source>
</evidence>
<keyword evidence="2" id="KW-1185">Reference proteome</keyword>
<dbReference type="Pfam" id="PF06080">
    <property type="entry name" value="DUF938"/>
    <property type="match status" value="1"/>
</dbReference>
<dbReference type="SUPFAM" id="SSF53335">
    <property type="entry name" value="S-adenosyl-L-methionine-dependent methyltransferases"/>
    <property type="match status" value="1"/>
</dbReference>
<gene>
    <name evidence="1" type="ORF">A6D6_03855</name>
</gene>
<accession>A0ABQ6Y353</accession>
<organism evidence="1 2">
    <name type="scientific">Alcanivorax xiamenensis</name>
    <dbReference type="NCBI Taxonomy" id="1177156"/>
    <lineage>
        <taxon>Bacteria</taxon>
        <taxon>Pseudomonadati</taxon>
        <taxon>Pseudomonadota</taxon>
        <taxon>Gammaproteobacteria</taxon>
        <taxon>Oceanospirillales</taxon>
        <taxon>Alcanivoracaceae</taxon>
        <taxon>Alcanivorax</taxon>
    </lineage>
</organism>
<name>A0ABQ6Y353_9GAMM</name>
<dbReference type="Gene3D" id="3.40.50.150">
    <property type="entry name" value="Vaccinia Virus protein VP39"/>
    <property type="match status" value="1"/>
</dbReference>
<evidence type="ECO:0008006" key="3">
    <source>
        <dbReference type="Google" id="ProtNLM"/>
    </source>
</evidence>
<sequence length="193" mass="22253">MQRPFSQAAENNKGPIAEVLAGYLDHGDLLEIGSGTGQHAVWMAPRFPDVRWHPSEQPENMTGLNRWLEAHPSPSLQAAMILRVQGRWPEQRFRHIYTANTFHILSRPLVERCVQRLCQHLTPQARVYIYGPFNYQGHYTSDSNRRFDLHLKSQALSMGIRDQEWVTALFARHGRVLLADHAMPANNRLLVFH</sequence>
<proteinExistence type="predicted"/>
<protein>
    <recommendedName>
        <fullName evidence="3">DUF938 domain-containing protein</fullName>
    </recommendedName>
</protein>
<dbReference type="PANTHER" id="PTHR20974">
    <property type="entry name" value="UPF0585 PROTEIN CG18661"/>
    <property type="match status" value="1"/>
</dbReference>
<dbReference type="Proteomes" id="UP000771797">
    <property type="component" value="Unassembled WGS sequence"/>
</dbReference>
<reference evidence="1 2" key="1">
    <citation type="submission" date="2012-09" db="EMBL/GenBank/DDBJ databases">
        <title>Genome Sequence of alkane-degrading Bacterium Alcanivorax sp. 6-D-6.</title>
        <authorList>
            <person name="Lai Q."/>
            <person name="Shao Z."/>
        </authorList>
    </citation>
    <scope>NUCLEOTIDE SEQUENCE [LARGE SCALE GENOMIC DNA]</scope>
    <source>
        <strain evidence="1 2">6-D-6</strain>
    </source>
</reference>
<dbReference type="RefSeq" id="WP_133490313.1">
    <property type="nucleotide sequence ID" value="NZ_AQPF01000058.1"/>
</dbReference>
<comment type="caution">
    <text evidence="1">The sequence shown here is derived from an EMBL/GenBank/DDBJ whole genome shotgun (WGS) entry which is preliminary data.</text>
</comment>
<dbReference type="InterPro" id="IPR010342">
    <property type="entry name" value="DUF938"/>
</dbReference>